<accession>A0A8J5FP53</accession>
<dbReference type="PANTHER" id="PTHR24298:SF800">
    <property type="entry name" value="CYTOCHROME P450 89A2-RELATED"/>
    <property type="match status" value="1"/>
</dbReference>
<keyword evidence="8 11" id="KW-0503">Monooxygenase</keyword>
<evidence type="ECO:0000256" key="6">
    <source>
        <dbReference type="ARBA" id="ARBA00023002"/>
    </source>
</evidence>
<dbReference type="PRINTS" id="PR00463">
    <property type="entry name" value="EP450I"/>
</dbReference>
<comment type="caution">
    <text evidence="12">The sequence shown here is derived from an EMBL/GenBank/DDBJ whole genome shotgun (WGS) entry which is preliminary data.</text>
</comment>
<organism evidence="12 13">
    <name type="scientific">Zingiber officinale</name>
    <name type="common">Ginger</name>
    <name type="synonym">Amomum zingiber</name>
    <dbReference type="NCBI Taxonomy" id="94328"/>
    <lineage>
        <taxon>Eukaryota</taxon>
        <taxon>Viridiplantae</taxon>
        <taxon>Streptophyta</taxon>
        <taxon>Embryophyta</taxon>
        <taxon>Tracheophyta</taxon>
        <taxon>Spermatophyta</taxon>
        <taxon>Magnoliopsida</taxon>
        <taxon>Liliopsida</taxon>
        <taxon>Zingiberales</taxon>
        <taxon>Zingiberaceae</taxon>
        <taxon>Zingiber</taxon>
    </lineage>
</organism>
<evidence type="ECO:0000256" key="1">
    <source>
        <dbReference type="ARBA" id="ARBA00004167"/>
    </source>
</evidence>
<keyword evidence="13" id="KW-1185">Reference proteome</keyword>
<dbReference type="CDD" id="cd11075">
    <property type="entry name" value="CYP77_89"/>
    <property type="match status" value="1"/>
</dbReference>
<evidence type="ECO:0000256" key="2">
    <source>
        <dbReference type="ARBA" id="ARBA00022617"/>
    </source>
</evidence>
<dbReference type="InterPro" id="IPR017972">
    <property type="entry name" value="Cyt_P450_CS"/>
</dbReference>
<dbReference type="InterPro" id="IPR002401">
    <property type="entry name" value="Cyt_P450_E_grp-I"/>
</dbReference>
<dbReference type="PANTHER" id="PTHR24298">
    <property type="entry name" value="FLAVONOID 3'-MONOOXYGENASE-RELATED"/>
    <property type="match status" value="1"/>
</dbReference>
<dbReference type="SUPFAM" id="SSF48264">
    <property type="entry name" value="Cytochrome P450"/>
    <property type="match status" value="1"/>
</dbReference>
<proteinExistence type="inferred from homology"/>
<dbReference type="FunFam" id="1.10.630.10:FF:000012">
    <property type="entry name" value="Cytochrome P450 family protein"/>
    <property type="match status" value="1"/>
</dbReference>
<dbReference type="GO" id="GO:0020037">
    <property type="term" value="F:heme binding"/>
    <property type="evidence" value="ECO:0007669"/>
    <property type="project" value="InterPro"/>
</dbReference>
<dbReference type="AlphaFoldDB" id="A0A8J5FP53"/>
<comment type="cofactor">
    <cofactor evidence="10">
        <name>heme</name>
        <dbReference type="ChEBI" id="CHEBI:30413"/>
    </cofactor>
</comment>
<comment type="subcellular location">
    <subcellularLocation>
        <location evidence="1">Membrane</location>
        <topology evidence="1">Single-pass membrane protein</topology>
    </subcellularLocation>
</comment>
<evidence type="ECO:0000256" key="3">
    <source>
        <dbReference type="ARBA" id="ARBA00022692"/>
    </source>
</evidence>
<keyword evidence="9" id="KW-0472">Membrane</keyword>
<gene>
    <name evidence="12" type="ORF">ZIOFF_056760</name>
</gene>
<evidence type="ECO:0008006" key="14">
    <source>
        <dbReference type="Google" id="ProtNLM"/>
    </source>
</evidence>
<feature type="binding site" description="axial binding residue" evidence="10">
    <location>
        <position position="469"/>
    </location>
    <ligand>
        <name>heme</name>
        <dbReference type="ChEBI" id="CHEBI:30413"/>
    </ligand>
    <ligandPart>
        <name>Fe</name>
        <dbReference type="ChEBI" id="CHEBI:18248"/>
    </ligandPart>
</feature>
<keyword evidence="6 11" id="KW-0560">Oxidoreductase</keyword>
<dbReference type="InterPro" id="IPR051103">
    <property type="entry name" value="Plant_metabolite_P450s"/>
</dbReference>
<evidence type="ECO:0000256" key="8">
    <source>
        <dbReference type="ARBA" id="ARBA00023033"/>
    </source>
</evidence>
<reference evidence="12 13" key="1">
    <citation type="submission" date="2020-08" db="EMBL/GenBank/DDBJ databases">
        <title>Plant Genome Project.</title>
        <authorList>
            <person name="Zhang R.-G."/>
        </authorList>
    </citation>
    <scope>NUCLEOTIDE SEQUENCE [LARGE SCALE GENOMIC DNA]</scope>
    <source>
        <tissue evidence="12">Rhizome</tissue>
    </source>
</reference>
<dbReference type="GO" id="GO:0016709">
    <property type="term" value="F:oxidoreductase activity, acting on paired donors, with incorporation or reduction of molecular oxygen, NAD(P)H as one donor, and incorporation of one atom of oxygen"/>
    <property type="evidence" value="ECO:0007669"/>
    <property type="project" value="TreeGrafter"/>
</dbReference>
<evidence type="ECO:0000256" key="10">
    <source>
        <dbReference type="PIRSR" id="PIRSR602401-1"/>
    </source>
</evidence>
<dbReference type="EMBL" id="JACMSC010000015">
    <property type="protein sequence ID" value="KAG6488002.1"/>
    <property type="molecule type" value="Genomic_DNA"/>
</dbReference>
<evidence type="ECO:0000313" key="12">
    <source>
        <dbReference type="EMBL" id="KAG6488002.1"/>
    </source>
</evidence>
<evidence type="ECO:0000256" key="11">
    <source>
        <dbReference type="RuleBase" id="RU000461"/>
    </source>
</evidence>
<name>A0A8J5FP53_ZINOF</name>
<dbReference type="PROSITE" id="PS00086">
    <property type="entry name" value="CYTOCHROME_P450"/>
    <property type="match status" value="1"/>
</dbReference>
<evidence type="ECO:0000313" key="13">
    <source>
        <dbReference type="Proteomes" id="UP000734854"/>
    </source>
</evidence>
<evidence type="ECO:0000256" key="4">
    <source>
        <dbReference type="ARBA" id="ARBA00022723"/>
    </source>
</evidence>
<protein>
    <recommendedName>
        <fullName evidence="14">Cytochrome P450</fullName>
    </recommendedName>
</protein>
<dbReference type="Gene3D" id="1.10.630.10">
    <property type="entry name" value="Cytochrome P450"/>
    <property type="match status" value="1"/>
</dbReference>
<keyword evidence="4 10" id="KW-0479">Metal-binding</keyword>
<comment type="similarity">
    <text evidence="11">Belongs to the cytochrome P450 family.</text>
</comment>
<dbReference type="GO" id="GO:0016020">
    <property type="term" value="C:membrane"/>
    <property type="evidence" value="ECO:0007669"/>
    <property type="project" value="UniProtKB-SubCell"/>
</dbReference>
<dbReference type="GO" id="GO:0005506">
    <property type="term" value="F:iron ion binding"/>
    <property type="evidence" value="ECO:0007669"/>
    <property type="project" value="InterPro"/>
</dbReference>
<sequence length="532" mass="60577">MDDFVFLLLTLSLCVAARFLLPFLSTSRRRKQSAGGDALSLPPGPTYIPLLTPILWLRRSAFEVEPYLRLLRRNHGPVFALRITSLPAVFVADRRLAYEVLIRQGAVFADRPSTNPANRLLSSDHHNISSASYGPKWRLLRRNLTSGVLHSARIRRFAESRRWVLGILLQRLRARADADGGLVVVMESFQHAMFCLLVLMCFGEKLDEKAIGDIESMQRNLLKLVPKLNVFAIFPQITKIVFRNLWNRMIGMRRRQEELFLPLIQARRGLNRSTGQKEEEEEEEERAYSYVDSLLGVRLPEDGGERELDDSEMVSLFSEFMSAGTDTTATALQWIMAHLVRDPRVQQKLFDEIREVTGENHEVSEEDVLQNRLPYLKAVILEGLRRHPPGHFVLPHIAAEDAVLEGHLIPKGAAVNFTVAEMGWDEEEWTAPMEFRPERFLAGGEGEGVDLTGSREIKMMPFGAGRRICPGMALALLHLEYFVGNLVKQFEWKAAVESEEVDLTEMLEFTVVMKHPLRARITPRSTMQTVRV</sequence>
<keyword evidence="7 10" id="KW-0408">Iron</keyword>
<evidence type="ECO:0000256" key="9">
    <source>
        <dbReference type="ARBA" id="ARBA00023136"/>
    </source>
</evidence>
<evidence type="ECO:0000256" key="7">
    <source>
        <dbReference type="ARBA" id="ARBA00023004"/>
    </source>
</evidence>
<keyword evidence="5" id="KW-1133">Transmembrane helix</keyword>
<dbReference type="PRINTS" id="PR00385">
    <property type="entry name" value="P450"/>
</dbReference>
<evidence type="ECO:0000256" key="5">
    <source>
        <dbReference type="ARBA" id="ARBA00022989"/>
    </source>
</evidence>
<keyword evidence="3" id="KW-0812">Transmembrane</keyword>
<dbReference type="Proteomes" id="UP000734854">
    <property type="component" value="Unassembled WGS sequence"/>
</dbReference>
<dbReference type="InterPro" id="IPR001128">
    <property type="entry name" value="Cyt_P450"/>
</dbReference>
<dbReference type="InterPro" id="IPR036396">
    <property type="entry name" value="Cyt_P450_sf"/>
</dbReference>
<dbReference type="Pfam" id="PF00067">
    <property type="entry name" value="p450"/>
    <property type="match status" value="1"/>
</dbReference>
<keyword evidence="2 10" id="KW-0349">Heme</keyword>